<dbReference type="EMBL" id="AP024445">
    <property type="protein sequence ID" value="BCS21789.1"/>
    <property type="molecule type" value="Genomic_DNA"/>
</dbReference>
<accession>A0A7R8AJI1</accession>
<dbReference type="PANTHER" id="PTHR43720:SF2">
    <property type="entry name" value="2-AMINOMUCONIC SEMIALDEHYDE DEHYDROGENASE"/>
    <property type="match status" value="1"/>
</dbReference>
<feature type="domain" description="Aldehyde dehydrogenase" evidence="6">
    <location>
        <begin position="44"/>
        <end position="494"/>
    </location>
</feature>
<dbReference type="OrthoDB" id="310895at2759"/>
<gene>
    <name evidence="7" type="ORF">APUU_30014S</name>
</gene>
<keyword evidence="2 5" id="KW-0560">Oxidoreductase</keyword>
<evidence type="ECO:0000313" key="7">
    <source>
        <dbReference type="EMBL" id="BCS21789.1"/>
    </source>
</evidence>
<dbReference type="InterPro" id="IPR016162">
    <property type="entry name" value="Ald_DH_N"/>
</dbReference>
<dbReference type="Pfam" id="PF00171">
    <property type="entry name" value="Aldedh"/>
    <property type="match status" value="1"/>
</dbReference>
<keyword evidence="8" id="KW-1185">Reference proteome</keyword>
<dbReference type="InterPro" id="IPR016160">
    <property type="entry name" value="Ald_DH_CS_CYS"/>
</dbReference>
<dbReference type="InterPro" id="IPR016161">
    <property type="entry name" value="Ald_DH/histidinol_DH"/>
</dbReference>
<dbReference type="SUPFAM" id="SSF53720">
    <property type="entry name" value="ALDH-like"/>
    <property type="match status" value="1"/>
</dbReference>
<name>A0A7R8AJI1_9EURO</name>
<keyword evidence="3" id="KW-0520">NAD</keyword>
<dbReference type="PROSITE" id="PS00687">
    <property type="entry name" value="ALDEHYDE_DEHYDR_GLU"/>
    <property type="match status" value="1"/>
</dbReference>
<evidence type="ECO:0000256" key="1">
    <source>
        <dbReference type="ARBA" id="ARBA00009986"/>
    </source>
</evidence>
<protein>
    <recommendedName>
        <fullName evidence="6">Aldehyde dehydrogenase domain-containing protein</fullName>
    </recommendedName>
</protein>
<organism evidence="7 8">
    <name type="scientific">Aspergillus puulaauensis</name>
    <dbReference type="NCBI Taxonomy" id="1220207"/>
    <lineage>
        <taxon>Eukaryota</taxon>
        <taxon>Fungi</taxon>
        <taxon>Dikarya</taxon>
        <taxon>Ascomycota</taxon>
        <taxon>Pezizomycotina</taxon>
        <taxon>Eurotiomycetes</taxon>
        <taxon>Eurotiomycetidae</taxon>
        <taxon>Eurotiales</taxon>
        <taxon>Aspergillaceae</taxon>
        <taxon>Aspergillus</taxon>
    </lineage>
</organism>
<dbReference type="GO" id="GO:0016620">
    <property type="term" value="F:oxidoreductase activity, acting on the aldehyde or oxo group of donors, NAD or NADP as acceptor"/>
    <property type="evidence" value="ECO:0007669"/>
    <property type="project" value="InterPro"/>
</dbReference>
<dbReference type="Proteomes" id="UP000654913">
    <property type="component" value="Chromosome 3"/>
</dbReference>
<comment type="similarity">
    <text evidence="1 5">Belongs to the aldehyde dehydrogenase family.</text>
</comment>
<dbReference type="AlphaFoldDB" id="A0A7R8AJI1"/>
<dbReference type="InterPro" id="IPR016163">
    <property type="entry name" value="Ald_DH_C"/>
</dbReference>
<dbReference type="PROSITE" id="PS00070">
    <property type="entry name" value="ALDEHYDE_DEHYDR_CYS"/>
    <property type="match status" value="1"/>
</dbReference>
<dbReference type="InterPro" id="IPR015590">
    <property type="entry name" value="Aldehyde_DH_dom"/>
</dbReference>
<dbReference type="Gene3D" id="3.40.309.10">
    <property type="entry name" value="Aldehyde Dehydrogenase, Chain A, domain 2"/>
    <property type="match status" value="1"/>
</dbReference>
<dbReference type="Gene3D" id="3.40.605.10">
    <property type="entry name" value="Aldehyde Dehydrogenase, Chain A, domain 1"/>
    <property type="match status" value="1"/>
</dbReference>
<evidence type="ECO:0000256" key="3">
    <source>
        <dbReference type="ARBA" id="ARBA00023027"/>
    </source>
</evidence>
<sequence>MEALTTLWQLNTEQKAHEFLDSQRDPIRISNFVGNEFVPCTTSNKWVDSFDPRSGKVLAQVPLGALVDVEMAVEAATKAFPSWSRTSRKSRSQMLQRIASIISEEKELFAVWESIDQGKTLSRARVEVERAIDNFNYFATYILHEEHASRYVDGPTSVLTYEHRSPVGVFGLITPWNMPLYLLTWKIAPCLAFGCVGIAKPSEVTSMTAFLLAEVFRKAELPPGVINIVFGDGPGVGSALVRSARVRGVSFTGGPATGARIRRDTAGDIGKHVSLELGGKNPVLVFDDVDIPNAVRLAARAAFENSGQICLCGSRVYVHRYIYDSFMSAFVAYVEKNYRLGDTMGPVASLPHYSKIRSYLLQAQAESAQFHTGGIPCEEPQGYWIPPVVLSGLDTKSRVVSEEIFGPVVTVSAFDSEDEAVSLANDNINGLACIVMTNNVSRMRRVGERIDAGLVWVNCWLVRELGTAFGGVKASGVGREGGAHSRDVFTNLRTLHVPSSW</sequence>
<dbReference type="PANTHER" id="PTHR43720">
    <property type="entry name" value="2-AMINOMUCONIC SEMIALDEHYDE DEHYDROGENASE"/>
    <property type="match status" value="1"/>
</dbReference>
<dbReference type="FunFam" id="3.40.605.10:FF:000007">
    <property type="entry name" value="NAD/NADP-dependent betaine aldehyde dehydrogenase"/>
    <property type="match status" value="1"/>
</dbReference>
<dbReference type="GeneID" id="64971794"/>
<evidence type="ECO:0000256" key="5">
    <source>
        <dbReference type="RuleBase" id="RU003345"/>
    </source>
</evidence>
<evidence type="ECO:0000256" key="4">
    <source>
        <dbReference type="PROSITE-ProRule" id="PRU10007"/>
    </source>
</evidence>
<reference evidence="7" key="1">
    <citation type="submission" date="2021-01" db="EMBL/GenBank/DDBJ databases">
        <authorList>
            <consortium name="Aspergillus puulaauensis MK2 genome sequencing consortium"/>
            <person name="Kazuki M."/>
            <person name="Futagami T."/>
        </authorList>
    </citation>
    <scope>NUCLEOTIDE SEQUENCE</scope>
    <source>
        <strain evidence="7">MK2</strain>
    </source>
</reference>
<dbReference type="KEGG" id="apuu:APUU_30014S"/>
<dbReference type="RefSeq" id="XP_041553983.1">
    <property type="nucleotide sequence ID" value="XM_041701060.1"/>
</dbReference>
<evidence type="ECO:0000256" key="2">
    <source>
        <dbReference type="ARBA" id="ARBA00023002"/>
    </source>
</evidence>
<feature type="active site" evidence="4">
    <location>
        <position position="276"/>
    </location>
</feature>
<dbReference type="CDD" id="cd07093">
    <property type="entry name" value="ALDH_F8_HMSADH"/>
    <property type="match status" value="1"/>
</dbReference>
<evidence type="ECO:0000259" key="6">
    <source>
        <dbReference type="Pfam" id="PF00171"/>
    </source>
</evidence>
<dbReference type="InterPro" id="IPR029510">
    <property type="entry name" value="Ald_DH_CS_GLU"/>
</dbReference>
<reference evidence="7" key="2">
    <citation type="submission" date="2021-02" db="EMBL/GenBank/DDBJ databases">
        <title>Aspergillus puulaauensis MK2 genome sequence.</title>
        <authorList>
            <person name="Futagami T."/>
            <person name="Mori K."/>
            <person name="Kadooka C."/>
            <person name="Tanaka T."/>
        </authorList>
    </citation>
    <scope>NUCLEOTIDE SEQUENCE</scope>
    <source>
        <strain evidence="7">MK2</strain>
    </source>
</reference>
<evidence type="ECO:0000313" key="8">
    <source>
        <dbReference type="Proteomes" id="UP000654913"/>
    </source>
</evidence>
<proteinExistence type="inferred from homology"/>